<evidence type="ECO:0000313" key="12">
    <source>
        <dbReference type="EMBL" id="KAK4118761.1"/>
    </source>
</evidence>
<keyword evidence="5" id="KW-0472">Membrane</keyword>
<evidence type="ECO:0000256" key="5">
    <source>
        <dbReference type="ARBA" id="ARBA00022622"/>
    </source>
</evidence>
<comment type="similarity">
    <text evidence="3">Belongs to the RBT5 family.</text>
</comment>
<dbReference type="PROSITE" id="PS52012">
    <property type="entry name" value="CFEM"/>
    <property type="match status" value="1"/>
</dbReference>
<evidence type="ECO:0000256" key="1">
    <source>
        <dbReference type="ARBA" id="ARBA00004589"/>
    </source>
</evidence>
<dbReference type="Proteomes" id="UP001302602">
    <property type="component" value="Unassembled WGS sequence"/>
</dbReference>
<dbReference type="GO" id="GO:0098552">
    <property type="term" value="C:side of membrane"/>
    <property type="evidence" value="ECO:0007669"/>
    <property type="project" value="UniProtKB-KW"/>
</dbReference>
<evidence type="ECO:0000313" key="13">
    <source>
        <dbReference type="Proteomes" id="UP001302602"/>
    </source>
</evidence>
<keyword evidence="5" id="KW-0336">GPI-anchor</keyword>
<evidence type="ECO:0000256" key="4">
    <source>
        <dbReference type="ARBA" id="ARBA00022525"/>
    </source>
</evidence>
<dbReference type="InterPro" id="IPR008427">
    <property type="entry name" value="Extracellular_membr_CFEM_dom"/>
</dbReference>
<dbReference type="RefSeq" id="XP_062642534.1">
    <property type="nucleotide sequence ID" value="XM_062797270.1"/>
</dbReference>
<evidence type="ECO:0000256" key="6">
    <source>
        <dbReference type="ARBA" id="ARBA00022729"/>
    </source>
</evidence>
<evidence type="ECO:0000256" key="2">
    <source>
        <dbReference type="ARBA" id="ARBA00004613"/>
    </source>
</evidence>
<evidence type="ECO:0000256" key="10">
    <source>
        <dbReference type="SAM" id="SignalP"/>
    </source>
</evidence>
<reference evidence="12" key="2">
    <citation type="submission" date="2023-05" db="EMBL/GenBank/DDBJ databases">
        <authorList>
            <consortium name="Lawrence Berkeley National Laboratory"/>
            <person name="Steindorff A."/>
            <person name="Hensen N."/>
            <person name="Bonometti L."/>
            <person name="Westerberg I."/>
            <person name="Brannstrom I.O."/>
            <person name="Guillou S."/>
            <person name="Cros-Aarteil S."/>
            <person name="Calhoun S."/>
            <person name="Haridas S."/>
            <person name="Kuo A."/>
            <person name="Mondo S."/>
            <person name="Pangilinan J."/>
            <person name="Riley R."/>
            <person name="Labutti K."/>
            <person name="Andreopoulos B."/>
            <person name="Lipzen A."/>
            <person name="Chen C."/>
            <person name="Yanf M."/>
            <person name="Daum C."/>
            <person name="Ng V."/>
            <person name="Clum A."/>
            <person name="Ohm R."/>
            <person name="Martin F."/>
            <person name="Silar P."/>
            <person name="Natvig D."/>
            <person name="Lalanne C."/>
            <person name="Gautier V."/>
            <person name="Ament-Velasquez S.L."/>
            <person name="Kruys A."/>
            <person name="Hutchinson M.I."/>
            <person name="Powell A.J."/>
            <person name="Barry K."/>
            <person name="Miller A.N."/>
            <person name="Grigoriev I.V."/>
            <person name="Debuchy R."/>
            <person name="Gladieux P."/>
            <person name="Thoren M.H."/>
            <person name="Johannesson H."/>
        </authorList>
    </citation>
    <scope>NUCLEOTIDE SEQUENCE</scope>
    <source>
        <strain evidence="12">CBS 731.68</strain>
    </source>
</reference>
<evidence type="ECO:0000259" key="11">
    <source>
        <dbReference type="PROSITE" id="PS52012"/>
    </source>
</evidence>
<keyword evidence="13" id="KW-1185">Reference proteome</keyword>
<keyword evidence="8" id="KW-0449">Lipoprotein</keyword>
<comment type="caution">
    <text evidence="9">Lacks conserved residue(s) required for the propagation of feature annotation.</text>
</comment>
<protein>
    <recommendedName>
        <fullName evidence="11">CFEM domain-containing protein</fullName>
    </recommendedName>
</protein>
<keyword evidence="5" id="KW-0325">Glycoprotein</keyword>
<evidence type="ECO:0000256" key="7">
    <source>
        <dbReference type="ARBA" id="ARBA00023157"/>
    </source>
</evidence>
<feature type="chain" id="PRO_5042867272" description="CFEM domain-containing protein" evidence="10">
    <location>
        <begin position="19"/>
        <end position="98"/>
    </location>
</feature>
<evidence type="ECO:0000256" key="9">
    <source>
        <dbReference type="PROSITE-ProRule" id="PRU01356"/>
    </source>
</evidence>
<dbReference type="Pfam" id="PF05730">
    <property type="entry name" value="CFEM"/>
    <property type="match status" value="1"/>
</dbReference>
<accession>A0AAN6YYF9</accession>
<feature type="signal peptide" evidence="10">
    <location>
        <begin position="1"/>
        <end position="18"/>
    </location>
</feature>
<evidence type="ECO:0000256" key="8">
    <source>
        <dbReference type="ARBA" id="ARBA00023288"/>
    </source>
</evidence>
<comment type="caution">
    <text evidence="12">The sequence shown here is derived from an EMBL/GenBank/DDBJ whole genome shotgun (WGS) entry which is preliminary data.</text>
</comment>
<keyword evidence="6 10" id="KW-0732">Signal</keyword>
<organism evidence="12 13">
    <name type="scientific">Parathielavia appendiculata</name>
    <dbReference type="NCBI Taxonomy" id="2587402"/>
    <lineage>
        <taxon>Eukaryota</taxon>
        <taxon>Fungi</taxon>
        <taxon>Dikarya</taxon>
        <taxon>Ascomycota</taxon>
        <taxon>Pezizomycotina</taxon>
        <taxon>Sordariomycetes</taxon>
        <taxon>Sordariomycetidae</taxon>
        <taxon>Sordariales</taxon>
        <taxon>Chaetomiaceae</taxon>
        <taxon>Parathielavia</taxon>
    </lineage>
</organism>
<proteinExistence type="inferred from homology"/>
<keyword evidence="4" id="KW-0964">Secreted</keyword>
<dbReference type="SMART" id="SM00747">
    <property type="entry name" value="CFEM"/>
    <property type="match status" value="1"/>
</dbReference>
<evidence type="ECO:0000256" key="3">
    <source>
        <dbReference type="ARBA" id="ARBA00010031"/>
    </source>
</evidence>
<gene>
    <name evidence="12" type="ORF">N657DRAFT_694194</name>
</gene>
<name>A0AAN6YYF9_9PEZI</name>
<sequence>MRFSTLIIITALGVAASAGPLSKRQTECPEASNIPACGLPCIQSAATAVGCAVDGYACMCSKFDALRLAAAPCAVSNCGMAGVPALLAAAEAVCAACA</sequence>
<feature type="disulfide bond" evidence="9">
    <location>
        <begin position="51"/>
        <end position="58"/>
    </location>
</feature>
<dbReference type="AlphaFoldDB" id="A0AAN6YYF9"/>
<keyword evidence="7 9" id="KW-1015">Disulfide bond</keyword>
<feature type="domain" description="CFEM" evidence="11">
    <location>
        <begin position="4"/>
        <end position="98"/>
    </location>
</feature>
<dbReference type="EMBL" id="MU853260">
    <property type="protein sequence ID" value="KAK4118761.1"/>
    <property type="molecule type" value="Genomic_DNA"/>
</dbReference>
<comment type="subcellular location">
    <subcellularLocation>
        <location evidence="1">Membrane</location>
        <topology evidence="1">Lipid-anchor</topology>
        <topology evidence="1">GPI-anchor</topology>
    </subcellularLocation>
    <subcellularLocation>
        <location evidence="2">Secreted</location>
    </subcellularLocation>
</comment>
<dbReference type="GO" id="GO:0005576">
    <property type="term" value="C:extracellular region"/>
    <property type="evidence" value="ECO:0007669"/>
    <property type="project" value="UniProtKB-SubCell"/>
</dbReference>
<dbReference type="GeneID" id="87834037"/>
<reference evidence="12" key="1">
    <citation type="journal article" date="2023" name="Mol. Phylogenet. Evol.">
        <title>Genome-scale phylogeny and comparative genomics of the fungal order Sordariales.</title>
        <authorList>
            <person name="Hensen N."/>
            <person name="Bonometti L."/>
            <person name="Westerberg I."/>
            <person name="Brannstrom I.O."/>
            <person name="Guillou S."/>
            <person name="Cros-Aarteil S."/>
            <person name="Calhoun S."/>
            <person name="Haridas S."/>
            <person name="Kuo A."/>
            <person name="Mondo S."/>
            <person name="Pangilinan J."/>
            <person name="Riley R."/>
            <person name="LaButti K."/>
            <person name="Andreopoulos B."/>
            <person name="Lipzen A."/>
            <person name="Chen C."/>
            <person name="Yan M."/>
            <person name="Daum C."/>
            <person name="Ng V."/>
            <person name="Clum A."/>
            <person name="Steindorff A."/>
            <person name="Ohm R.A."/>
            <person name="Martin F."/>
            <person name="Silar P."/>
            <person name="Natvig D.O."/>
            <person name="Lalanne C."/>
            <person name="Gautier V."/>
            <person name="Ament-Velasquez S.L."/>
            <person name="Kruys A."/>
            <person name="Hutchinson M.I."/>
            <person name="Powell A.J."/>
            <person name="Barry K."/>
            <person name="Miller A.N."/>
            <person name="Grigoriev I.V."/>
            <person name="Debuchy R."/>
            <person name="Gladieux P."/>
            <person name="Hiltunen Thoren M."/>
            <person name="Johannesson H."/>
        </authorList>
    </citation>
    <scope>NUCLEOTIDE SEQUENCE</scope>
    <source>
        <strain evidence="12">CBS 731.68</strain>
    </source>
</reference>